<protein>
    <recommendedName>
        <fullName evidence="2">Glycosyl hydrolase-like 10 domain-containing protein</fullName>
    </recommendedName>
</protein>
<evidence type="ECO:0000313" key="4">
    <source>
        <dbReference type="Proteomes" id="UP000887043"/>
    </source>
</evidence>
<dbReference type="EMBL" id="BPTR01000001">
    <property type="protein sequence ID" value="GJG27253.1"/>
    <property type="molecule type" value="Genomic_DNA"/>
</dbReference>
<feature type="domain" description="Glycosyl hydrolase-like 10" evidence="2">
    <location>
        <begin position="47"/>
        <end position="217"/>
    </location>
</feature>
<dbReference type="PANTHER" id="PTHR43405:SF1">
    <property type="entry name" value="GLYCOSYL HYDROLASE DIGH"/>
    <property type="match status" value="1"/>
</dbReference>
<dbReference type="InterPro" id="IPR003790">
    <property type="entry name" value="GHL10"/>
</dbReference>
<sequence length="478" mass="55642">MKHHLLLLILAYIYIPSWGQNQSIYYNSYKEKNEDTNYFNTNIPKREVRAVWLTTIGGLDWPHSYSQSERSAQKQKTELCHLLDLYQQAGINTILIQTRVRGTMIYPSAYEPWDGCLSGFPGKSPGYDALAFAIDECHKRGMELHAWIVTIPVGKWNSLGCITLRKKFGNLIKKIGIDGYMNPEDARTGDYLAKICAEITQNYDIDGIHLDYIRYPEDWKLKVNKEQGRAYITSIVSKINKAVKPVKPWIKISCSPIGKYNDLPRNWAHGWNAYERVCQDAQGWLRDGLMDELFPMMYFKGNNFYPFAIDWKENDNGRIIAPGLGIYFLSPKEKNWPIEEITREMQVIRQLGMGHTFFRGKFFTDNTKGIYEYTKNFNAYPALVPAMTWEKKVPTDTLYNIYASNQYPVNTADARNLVIGRIPKKELNHYLQKVSSYHYAITRMDRFGNETPWIEKKSYAIEAQQKLDIVKRKIFNIF</sequence>
<comment type="caution">
    <text evidence="3">The sequence shown here is derived from an EMBL/GenBank/DDBJ whole genome shotgun (WGS) entry which is preliminary data.</text>
</comment>
<organism evidence="3 4">
    <name type="scientific">Segatella bryantii</name>
    <name type="common">Prevotella bryantii</name>
    <dbReference type="NCBI Taxonomy" id="77095"/>
    <lineage>
        <taxon>Bacteria</taxon>
        <taxon>Pseudomonadati</taxon>
        <taxon>Bacteroidota</taxon>
        <taxon>Bacteroidia</taxon>
        <taxon>Bacteroidales</taxon>
        <taxon>Prevotellaceae</taxon>
        <taxon>Segatella</taxon>
    </lineage>
</organism>
<name>A0AA37HX48_SEGBR</name>
<dbReference type="InterPro" id="IPR017853">
    <property type="entry name" value="GH"/>
</dbReference>
<evidence type="ECO:0000256" key="1">
    <source>
        <dbReference type="ARBA" id="ARBA00022729"/>
    </source>
</evidence>
<keyword evidence="1" id="KW-0732">Signal</keyword>
<gene>
    <name evidence="3" type="ORF">PRRU23_09530</name>
</gene>
<dbReference type="RefSeq" id="WP_006282957.1">
    <property type="nucleotide sequence ID" value="NZ_BPTR01000001.1"/>
</dbReference>
<proteinExistence type="predicted"/>
<feature type="domain" description="Glycosyl hydrolase-like 10" evidence="2">
    <location>
        <begin position="229"/>
        <end position="305"/>
    </location>
</feature>
<dbReference type="Proteomes" id="UP000887043">
    <property type="component" value="Unassembled WGS sequence"/>
</dbReference>
<dbReference type="InterPro" id="IPR052177">
    <property type="entry name" value="Divisome_Glycosyl_Hydrolase"/>
</dbReference>
<dbReference type="Pfam" id="PF02638">
    <property type="entry name" value="GHL10"/>
    <property type="match status" value="2"/>
</dbReference>
<dbReference type="AlphaFoldDB" id="A0AA37HX48"/>
<evidence type="ECO:0000259" key="2">
    <source>
        <dbReference type="Pfam" id="PF02638"/>
    </source>
</evidence>
<dbReference type="SUPFAM" id="SSF51445">
    <property type="entry name" value="(Trans)glycosidases"/>
    <property type="match status" value="1"/>
</dbReference>
<accession>A0AA37HX48</accession>
<evidence type="ECO:0000313" key="3">
    <source>
        <dbReference type="EMBL" id="GJG27253.1"/>
    </source>
</evidence>
<dbReference type="Gene3D" id="3.20.20.80">
    <property type="entry name" value="Glycosidases"/>
    <property type="match status" value="2"/>
</dbReference>
<reference evidence="3" key="1">
    <citation type="submission" date="2021-08" db="EMBL/GenBank/DDBJ databases">
        <title>Prevotella lacticifex sp. nov., isolated from rumen of cow.</title>
        <authorList>
            <person name="Shinkai T."/>
            <person name="Ikeyama N."/>
            <person name="Kumagai M."/>
            <person name="Ohmori H."/>
            <person name="Sakamoto M."/>
            <person name="Ohkuma M."/>
            <person name="Mitsumori M."/>
        </authorList>
    </citation>
    <scope>NUCLEOTIDE SEQUENCE</scope>
    <source>
        <strain evidence="3">DSM 11371</strain>
    </source>
</reference>
<dbReference type="PANTHER" id="PTHR43405">
    <property type="entry name" value="GLYCOSYL HYDROLASE DIGH"/>
    <property type="match status" value="1"/>
</dbReference>